<proteinExistence type="predicted"/>
<dbReference type="PROSITE" id="PS50157">
    <property type="entry name" value="ZINC_FINGER_C2H2_2"/>
    <property type="match status" value="11"/>
</dbReference>
<dbReference type="SUPFAM" id="SSF57667">
    <property type="entry name" value="beta-beta-alpha zinc fingers"/>
    <property type="match status" value="7"/>
</dbReference>
<evidence type="ECO:0000259" key="9">
    <source>
        <dbReference type="PROSITE" id="PS50157"/>
    </source>
</evidence>
<feature type="domain" description="C2H2-type" evidence="9">
    <location>
        <begin position="499"/>
        <end position="527"/>
    </location>
</feature>
<comment type="subcellular location">
    <subcellularLocation>
        <location evidence="1">Nucleus</location>
    </subcellularLocation>
</comment>
<dbReference type="GO" id="GO:0010468">
    <property type="term" value="P:regulation of gene expression"/>
    <property type="evidence" value="ECO:0007669"/>
    <property type="project" value="UniProtKB-ARBA"/>
</dbReference>
<feature type="compositionally biased region" description="Basic and acidic residues" evidence="8">
    <location>
        <begin position="299"/>
        <end position="313"/>
    </location>
</feature>
<feature type="domain" description="C2H2-type" evidence="9">
    <location>
        <begin position="555"/>
        <end position="582"/>
    </location>
</feature>
<keyword evidence="2" id="KW-0479">Metal-binding</keyword>
<protein>
    <submittedName>
        <fullName evidence="10">Zinc finger protein 11-like</fullName>
    </submittedName>
</protein>
<dbReference type="FunFam" id="3.30.160.60:FF:000414">
    <property type="entry name" value="Zinc finger protein 398"/>
    <property type="match status" value="1"/>
</dbReference>
<dbReference type="Pfam" id="PF13912">
    <property type="entry name" value="zf-C2H2_6"/>
    <property type="match status" value="1"/>
</dbReference>
<organism evidence="10 11">
    <name type="scientific">Cyprinodon variegatus</name>
    <name type="common">Sheepshead minnow</name>
    <dbReference type="NCBI Taxonomy" id="28743"/>
    <lineage>
        <taxon>Eukaryota</taxon>
        <taxon>Metazoa</taxon>
        <taxon>Chordata</taxon>
        <taxon>Craniata</taxon>
        <taxon>Vertebrata</taxon>
        <taxon>Euteleostomi</taxon>
        <taxon>Actinopterygii</taxon>
        <taxon>Neopterygii</taxon>
        <taxon>Teleostei</taxon>
        <taxon>Neoteleostei</taxon>
        <taxon>Acanthomorphata</taxon>
        <taxon>Ovalentaria</taxon>
        <taxon>Atherinomorphae</taxon>
        <taxon>Cyprinodontiformes</taxon>
        <taxon>Cyprinodontidae</taxon>
        <taxon>Cyprinodon</taxon>
    </lineage>
</organism>
<dbReference type="Pfam" id="PF12874">
    <property type="entry name" value="zf-met"/>
    <property type="match status" value="1"/>
</dbReference>
<evidence type="ECO:0000256" key="3">
    <source>
        <dbReference type="ARBA" id="ARBA00022737"/>
    </source>
</evidence>
<evidence type="ECO:0000256" key="7">
    <source>
        <dbReference type="PROSITE-ProRule" id="PRU00042"/>
    </source>
</evidence>
<feature type="compositionally biased region" description="Acidic residues" evidence="8">
    <location>
        <begin position="238"/>
        <end position="262"/>
    </location>
</feature>
<feature type="region of interest" description="Disordered" evidence="8">
    <location>
        <begin position="299"/>
        <end position="318"/>
    </location>
</feature>
<dbReference type="PANTHER" id="PTHR23234:SF10">
    <property type="entry name" value="RIKEN CDNA 6720489N17 GENE-RELATED"/>
    <property type="match status" value="1"/>
</dbReference>
<dbReference type="InterPro" id="IPR029400">
    <property type="entry name" value="TINF2_N"/>
</dbReference>
<feature type="domain" description="C2H2-type" evidence="9">
    <location>
        <begin position="527"/>
        <end position="554"/>
    </location>
</feature>
<dbReference type="FunFam" id="3.30.160.60:FF:000624">
    <property type="entry name" value="zinc finger protein 697"/>
    <property type="match status" value="1"/>
</dbReference>
<dbReference type="InterPro" id="IPR036236">
    <property type="entry name" value="Znf_C2H2_sf"/>
</dbReference>
<dbReference type="FunFam" id="3.30.160.60:FF:001927">
    <property type="entry name" value="Zinc finger protein 1184"/>
    <property type="match status" value="1"/>
</dbReference>
<dbReference type="Pfam" id="PF00096">
    <property type="entry name" value="zf-C2H2"/>
    <property type="match status" value="6"/>
</dbReference>
<dbReference type="CDD" id="cd11657">
    <property type="entry name" value="TIN2_N"/>
    <property type="match status" value="1"/>
</dbReference>
<accession>A0A3Q2D5D3</accession>
<evidence type="ECO:0000313" key="10">
    <source>
        <dbReference type="Ensembl" id="ENSCVAP00000013534.1"/>
    </source>
</evidence>
<feature type="domain" description="C2H2-type" evidence="9">
    <location>
        <begin position="324"/>
        <end position="351"/>
    </location>
</feature>
<dbReference type="AlphaFoldDB" id="A0A3Q2D5D3"/>
<dbReference type="InterPro" id="IPR013087">
    <property type="entry name" value="Znf_C2H2_type"/>
</dbReference>
<dbReference type="GO" id="GO:0005634">
    <property type="term" value="C:nucleus"/>
    <property type="evidence" value="ECO:0007669"/>
    <property type="project" value="UniProtKB-SubCell"/>
</dbReference>
<dbReference type="Pfam" id="PF14973">
    <property type="entry name" value="TINF2_N"/>
    <property type="match status" value="1"/>
</dbReference>
<dbReference type="InterPro" id="IPR050758">
    <property type="entry name" value="Znf_C2H2-type"/>
</dbReference>
<dbReference type="PANTHER" id="PTHR23234">
    <property type="entry name" value="ZNF44 PROTEIN"/>
    <property type="match status" value="1"/>
</dbReference>
<evidence type="ECO:0000256" key="4">
    <source>
        <dbReference type="ARBA" id="ARBA00022771"/>
    </source>
</evidence>
<dbReference type="Gene3D" id="3.30.160.60">
    <property type="entry name" value="Classic Zinc Finger"/>
    <property type="match status" value="8"/>
</dbReference>
<keyword evidence="4 7" id="KW-0863">Zinc-finger</keyword>
<dbReference type="Ensembl" id="ENSCVAT00000021120.1">
    <property type="protein sequence ID" value="ENSCVAP00000013534.1"/>
    <property type="gene ID" value="ENSCVAG00000016092.1"/>
</dbReference>
<evidence type="ECO:0000256" key="2">
    <source>
        <dbReference type="ARBA" id="ARBA00022723"/>
    </source>
</evidence>
<sequence length="679" mass="78206">MWHIVQSGNLQEYGLVEDFISTITDIVPELLNPDQKAQLLLGLRARVVLELCRPEQISDTHSIQMHLERIKALISSWATQVSFSKSVFINLSASCKLKMLPFLPQDVFPTDFGPDYDNALQMLMLDFLSRLERLLPVPDIQQVNTASLSLLELDTEIFKLCSVLKRGLYEVQTIPSSFGNCILSSLSLPQLEKIVIDPSELQIQSSDQIQGCMTVQVEGETVTLLDYIQIEDPSGLVESEEHENIETNTEEAPDPAPQEDSDDALKPAAFQPLKQSKRLELKRKRFRDQYDMNRHTMRVHEKEEMSNSPKDEDLGNPCTSEENKNCSLCGKYFAREGDMERHMKSHSEDRPYKCSFCDKKFKSPYVLKRHEREICKKVSVEGKICPICARILPCSTDIAKHLRSHSEERPYVCMTCEKGFKYKDTLKKHQIIHGHEGIREEHCKSKKTGKVCPVCNRTFASLKTLNRHVQCHTEDRPFHCIYCKKRFKHIQSEASSKPWACSQCNMAYRTKLQLSNHVEQVHIGVRYPCKSCGKQFMKETSLKRHELIHTGERPHQCTVCGKTFLTANELRLHNRYHTGERPYKCDVCGKAFIQSGYLKSHMRIHTGEKPFKCSLCDKGFRLSYHMKKHQRTHVDKPQNFVCGDCGLVFLQKKLLWEHLATHEVKLESTFTDEVGLELQ</sequence>
<keyword evidence="6" id="KW-0539">Nucleus</keyword>
<reference evidence="10" key="2">
    <citation type="submission" date="2025-09" db="UniProtKB">
        <authorList>
            <consortium name="Ensembl"/>
        </authorList>
    </citation>
    <scope>IDENTIFICATION</scope>
</reference>
<keyword evidence="3" id="KW-0677">Repeat</keyword>
<evidence type="ECO:0000313" key="11">
    <source>
        <dbReference type="Proteomes" id="UP000265020"/>
    </source>
</evidence>
<dbReference type="SMART" id="SM00355">
    <property type="entry name" value="ZnF_C2H2"/>
    <property type="match status" value="11"/>
</dbReference>
<feature type="domain" description="C2H2-type" evidence="9">
    <location>
        <begin position="583"/>
        <end position="610"/>
    </location>
</feature>
<name>A0A3Q2D5D3_CYPVA</name>
<feature type="region of interest" description="Disordered" evidence="8">
    <location>
        <begin position="233"/>
        <end position="268"/>
    </location>
</feature>
<dbReference type="PROSITE" id="PS00028">
    <property type="entry name" value="ZINC_FINGER_C2H2_1"/>
    <property type="match status" value="9"/>
</dbReference>
<keyword evidence="5" id="KW-0862">Zinc</keyword>
<evidence type="ECO:0000256" key="5">
    <source>
        <dbReference type="ARBA" id="ARBA00022833"/>
    </source>
</evidence>
<feature type="domain" description="C2H2-type" evidence="9">
    <location>
        <begin position="383"/>
        <end position="410"/>
    </location>
</feature>
<feature type="domain" description="C2H2-type" evidence="9">
    <location>
        <begin position="352"/>
        <end position="372"/>
    </location>
</feature>
<evidence type="ECO:0000256" key="8">
    <source>
        <dbReference type="SAM" id="MobiDB-lite"/>
    </source>
</evidence>
<feature type="domain" description="C2H2-type" evidence="9">
    <location>
        <begin position="640"/>
        <end position="667"/>
    </location>
</feature>
<dbReference type="GeneTree" id="ENSGT01150000286939"/>
<keyword evidence="11" id="KW-1185">Reference proteome</keyword>
<reference evidence="10" key="1">
    <citation type="submission" date="2025-08" db="UniProtKB">
        <authorList>
            <consortium name="Ensembl"/>
        </authorList>
    </citation>
    <scope>IDENTIFICATION</scope>
</reference>
<dbReference type="GO" id="GO:0008270">
    <property type="term" value="F:zinc ion binding"/>
    <property type="evidence" value="ECO:0007669"/>
    <property type="project" value="UniProtKB-KW"/>
</dbReference>
<feature type="domain" description="C2H2-type" evidence="9">
    <location>
        <begin position="611"/>
        <end position="638"/>
    </location>
</feature>
<dbReference type="Proteomes" id="UP000265020">
    <property type="component" value="Unassembled WGS sequence"/>
</dbReference>
<dbReference type="FunFam" id="3.30.160.60:FF:000446">
    <property type="entry name" value="Zinc finger protein"/>
    <property type="match status" value="1"/>
</dbReference>
<evidence type="ECO:0000256" key="6">
    <source>
        <dbReference type="ARBA" id="ARBA00023242"/>
    </source>
</evidence>
<dbReference type="FunFam" id="3.30.160.60:FF:000744">
    <property type="entry name" value="zinc finger E-box-binding homeobox 1"/>
    <property type="match status" value="1"/>
</dbReference>
<evidence type="ECO:0000256" key="1">
    <source>
        <dbReference type="ARBA" id="ARBA00004123"/>
    </source>
</evidence>
<feature type="domain" description="C2H2-type" evidence="9">
    <location>
        <begin position="411"/>
        <end position="440"/>
    </location>
</feature>
<feature type="domain" description="C2H2-type" evidence="9">
    <location>
        <begin position="450"/>
        <end position="477"/>
    </location>
</feature>